<comment type="caution">
    <text evidence="2">The sequence shown here is derived from an EMBL/GenBank/DDBJ whole genome shotgun (WGS) entry which is preliminary data.</text>
</comment>
<dbReference type="Proteomes" id="UP001558632">
    <property type="component" value="Unassembled WGS sequence"/>
</dbReference>
<reference evidence="2 3" key="1">
    <citation type="submission" date="2024-07" db="EMBL/GenBank/DDBJ databases">
        <title>Enhanced genomic and transcriptomic resources for Trichinella pseudospiralis and T. spiralis underpin the discovery of pronounced molecular differences between stages and species.</title>
        <authorList>
            <person name="Pasi K.K."/>
            <person name="La Rosa G."/>
            <person name="Gomez-Morales M.A."/>
            <person name="Tosini F."/>
            <person name="Sumanam S."/>
            <person name="Young N.D."/>
            <person name="Chang B.C."/>
            <person name="Robin G.B."/>
        </authorList>
    </citation>
    <scope>NUCLEOTIDE SEQUENCE [LARGE SCALE GENOMIC DNA]</scope>
    <source>
        <strain evidence="2">ISS534</strain>
    </source>
</reference>
<evidence type="ECO:0000313" key="2">
    <source>
        <dbReference type="EMBL" id="KAL1234844.1"/>
    </source>
</evidence>
<gene>
    <name evidence="2" type="ORF">TSPI_08862</name>
</gene>
<protein>
    <submittedName>
        <fullName evidence="2">Uncharacterized protein</fullName>
    </submittedName>
</protein>
<feature type="region of interest" description="Disordered" evidence="1">
    <location>
        <begin position="51"/>
        <end position="73"/>
    </location>
</feature>
<accession>A0ABR3KFM7</accession>
<evidence type="ECO:0000256" key="1">
    <source>
        <dbReference type="SAM" id="MobiDB-lite"/>
    </source>
</evidence>
<evidence type="ECO:0000313" key="3">
    <source>
        <dbReference type="Proteomes" id="UP001558632"/>
    </source>
</evidence>
<name>A0ABR3KFM7_TRISP</name>
<dbReference type="EMBL" id="JBEUSY010000405">
    <property type="protein sequence ID" value="KAL1234844.1"/>
    <property type="molecule type" value="Genomic_DNA"/>
</dbReference>
<proteinExistence type="predicted"/>
<organism evidence="2 3">
    <name type="scientific">Trichinella spiralis</name>
    <name type="common">Trichina worm</name>
    <dbReference type="NCBI Taxonomy" id="6334"/>
    <lineage>
        <taxon>Eukaryota</taxon>
        <taxon>Metazoa</taxon>
        <taxon>Ecdysozoa</taxon>
        <taxon>Nematoda</taxon>
        <taxon>Enoplea</taxon>
        <taxon>Dorylaimia</taxon>
        <taxon>Trichinellida</taxon>
        <taxon>Trichinellidae</taxon>
        <taxon>Trichinella</taxon>
    </lineage>
</organism>
<keyword evidence="3" id="KW-1185">Reference proteome</keyword>
<feature type="compositionally biased region" description="Polar residues" evidence="1">
    <location>
        <begin position="56"/>
        <end position="73"/>
    </location>
</feature>
<sequence length="73" mass="8418">MVCSNSYLSHMKWIKLELHFKSHHCDADGITKFENQSKITTTNRIEKVPNRKTIAESLNQDETLPNPTSTEKT</sequence>